<keyword evidence="3" id="KW-1185">Reference proteome</keyword>
<dbReference type="EMBL" id="QQBG01000010">
    <property type="protein sequence ID" value="RDB31660.1"/>
    <property type="molecule type" value="Genomic_DNA"/>
</dbReference>
<dbReference type="Proteomes" id="UP000253816">
    <property type="component" value="Unassembled WGS sequence"/>
</dbReference>
<dbReference type="EMBL" id="QQBG01000010">
    <property type="protein sequence ID" value="RDB31655.1"/>
    <property type="molecule type" value="Genomic_DNA"/>
</dbReference>
<proteinExistence type="predicted"/>
<evidence type="ECO:0000313" key="1">
    <source>
        <dbReference type="EMBL" id="RDB31655.1"/>
    </source>
</evidence>
<comment type="caution">
    <text evidence="1">The sequence shown here is derived from an EMBL/GenBank/DDBJ whole genome shotgun (WGS) entry which is preliminary data.</text>
</comment>
<evidence type="ECO:0000313" key="3">
    <source>
        <dbReference type="Proteomes" id="UP000253816"/>
    </source>
</evidence>
<gene>
    <name evidence="1" type="ORF">HAT2_00266</name>
    <name evidence="2" type="ORF">HAT2_00271</name>
</gene>
<protein>
    <submittedName>
        <fullName evidence="1">Uncharacterized protein</fullName>
    </submittedName>
</protein>
<dbReference type="AlphaFoldDB" id="A0A369KG25"/>
<sequence>MSKLSAREGGVHSCAMCRRGLSLRLAPSLGVEVHAGARRGVCRLH</sequence>
<organism evidence="1 3">
    <name type="scientific">Candidatus Similichlamydia laticola</name>
    <dbReference type="NCBI Taxonomy" id="2170265"/>
    <lineage>
        <taxon>Bacteria</taxon>
        <taxon>Pseudomonadati</taxon>
        <taxon>Chlamydiota</taxon>
        <taxon>Chlamydiia</taxon>
        <taxon>Parachlamydiales</taxon>
        <taxon>Candidatus Parilichlamydiaceae</taxon>
        <taxon>Candidatus Similichlamydia</taxon>
    </lineage>
</organism>
<name>A0A369KG25_9BACT</name>
<reference evidence="1 3" key="1">
    <citation type="submission" date="2018-07" db="EMBL/GenBank/DDBJ databases">
        <title>Comparative genomics of the Candidatus Parilichlamydiaceae reveals evidence of convergent evolution and genome reduction in the phylum Chlamydiae.</title>
        <authorList>
            <person name="Taylor-Brown A."/>
            <person name="Polkinghorne A."/>
        </authorList>
    </citation>
    <scope>NUCLEOTIDE SEQUENCE [LARGE SCALE GENOMIC DNA]</scope>
    <source>
        <strain evidence="1 3">Hat2</strain>
    </source>
</reference>
<accession>A0A369KG25</accession>
<evidence type="ECO:0000313" key="2">
    <source>
        <dbReference type="EMBL" id="RDB31660.1"/>
    </source>
</evidence>